<evidence type="ECO:0000256" key="1">
    <source>
        <dbReference type="ARBA" id="ARBA00005290"/>
    </source>
</evidence>
<evidence type="ECO:0000256" key="2">
    <source>
        <dbReference type="ARBA" id="ARBA00022741"/>
    </source>
</evidence>
<dbReference type="eggNOG" id="arCOG01225">
    <property type="taxonomic scope" value="Archaea"/>
</dbReference>
<name>F4B3U2_ACIHW</name>
<dbReference type="GO" id="GO:0005525">
    <property type="term" value="F:GTP binding"/>
    <property type="evidence" value="ECO:0007669"/>
    <property type="project" value="UniProtKB-KW"/>
</dbReference>
<dbReference type="PANTHER" id="PTHR21231:SF8">
    <property type="entry name" value="GPN-LOOP GTPASE 1"/>
    <property type="match status" value="1"/>
</dbReference>
<evidence type="ECO:0000256" key="3">
    <source>
        <dbReference type="ARBA" id="ARBA00022801"/>
    </source>
</evidence>
<keyword evidence="3" id="KW-0378">Hydrolase</keyword>
<dbReference type="InterPro" id="IPR004130">
    <property type="entry name" value="Gpn"/>
</dbReference>
<proteinExistence type="inferred from homology"/>
<evidence type="ECO:0000256" key="4">
    <source>
        <dbReference type="ARBA" id="ARBA00023134"/>
    </source>
</evidence>
<dbReference type="PANTHER" id="PTHR21231">
    <property type="entry name" value="XPA-BINDING PROTEIN 1-RELATED"/>
    <property type="match status" value="1"/>
</dbReference>
<dbReference type="EMBL" id="CP002535">
    <property type="protein sequence ID" value="AEE94129.1"/>
    <property type="molecule type" value="Genomic_DNA"/>
</dbReference>
<keyword evidence="4" id="KW-0342">GTP-binding</keyword>
<comment type="similarity">
    <text evidence="1">Belongs to the GPN-loop GTPase family.</text>
</comment>
<dbReference type="NCBIfam" id="NF010340">
    <property type="entry name" value="PRK13768.1-2"/>
    <property type="match status" value="1"/>
</dbReference>
<gene>
    <name evidence="5" type="ordered locus">Ahos_1246</name>
</gene>
<organism evidence="5 6">
    <name type="scientific">Acidianus hospitalis (strain W1)</name>
    <dbReference type="NCBI Taxonomy" id="933801"/>
    <lineage>
        <taxon>Archaea</taxon>
        <taxon>Thermoproteota</taxon>
        <taxon>Thermoprotei</taxon>
        <taxon>Sulfolobales</taxon>
        <taxon>Sulfolobaceae</taxon>
        <taxon>Acidianus</taxon>
    </lineage>
</organism>
<dbReference type="Gene3D" id="3.40.50.300">
    <property type="entry name" value="P-loop containing nucleotide triphosphate hydrolases"/>
    <property type="match status" value="1"/>
</dbReference>
<protein>
    <submittedName>
        <fullName evidence="5">Conserved ATP binding protein</fullName>
    </submittedName>
</protein>
<dbReference type="Pfam" id="PF03029">
    <property type="entry name" value="ATP_bind_1"/>
    <property type="match status" value="1"/>
</dbReference>
<dbReference type="SUPFAM" id="SSF52540">
    <property type="entry name" value="P-loop containing nucleoside triphosphate hydrolases"/>
    <property type="match status" value="1"/>
</dbReference>
<sequence length="255" mass="28663">MMYYIFFTGTAGSGKTTLVKEFQDYLLDQELDTAVINLDPAVEKLPYTPDFDVRDYVDAFEVMEKYGLGPNSSLIASIDLLMTKAVEIKNEVSEIEANYVLIDTPGQVELFAYRDTGRLISSLIVGDNKAANVFLMDSFLAREARTYVSLLLLSSAIRFRMNLPQVNVLSKIDLLTPKELEEIKSWSNGEELIDRLGEVDDYSFELVKTLIESLDSAPVPVSSTNDEGFDELYAELQRIFAGGEDYLTEENSPRL</sequence>
<evidence type="ECO:0000313" key="6">
    <source>
        <dbReference type="Proteomes" id="UP000008458"/>
    </source>
</evidence>
<accession>F4B3U2</accession>
<dbReference type="AlphaFoldDB" id="F4B3U2"/>
<keyword evidence="2" id="KW-0547">Nucleotide-binding</keyword>
<dbReference type="InterPro" id="IPR027417">
    <property type="entry name" value="P-loop_NTPase"/>
</dbReference>
<reference evidence="5 6" key="1">
    <citation type="journal article" date="2011" name="Extremophiles">
        <title>Genomic analysis of Acidianus hospitalis W1 a host for studying crenarchaeal virus and plasmid life cycles.</title>
        <authorList>
            <person name="You X.Y."/>
            <person name="Liu C."/>
            <person name="Wang S.Y."/>
            <person name="Jiang C.Y."/>
            <person name="Shah S.A."/>
            <person name="Prangishvili D."/>
            <person name="She Q."/>
            <person name="Liu S.J."/>
            <person name="Garrett R.A."/>
        </authorList>
    </citation>
    <scope>NUCLEOTIDE SEQUENCE [LARGE SCALE GENOMIC DNA]</scope>
    <source>
        <strain evidence="5 6">W1</strain>
    </source>
</reference>
<evidence type="ECO:0000313" key="5">
    <source>
        <dbReference type="EMBL" id="AEE94129.1"/>
    </source>
</evidence>
<dbReference type="GO" id="GO:0003924">
    <property type="term" value="F:GTPase activity"/>
    <property type="evidence" value="ECO:0007669"/>
    <property type="project" value="TreeGrafter"/>
</dbReference>
<dbReference type="NCBIfam" id="NF010342">
    <property type="entry name" value="PRK13768.1-5"/>
    <property type="match status" value="1"/>
</dbReference>
<dbReference type="KEGG" id="aho:Ahos_1246"/>
<dbReference type="Proteomes" id="UP000008458">
    <property type="component" value="Chromosome"/>
</dbReference>
<dbReference type="STRING" id="933801.Ahos_1246"/>
<dbReference type="HOGENOM" id="CLU_037460_3_0_2"/>
<reference key="2">
    <citation type="journal article" date="2011" name="Extremophiles">
        <title>Genomic analyses of Acidianus hospitalis W1 a host for studying crenarchaeal virus and plasmid life cycles.</title>
        <authorList>
            <person name="You X.Y."/>
            <person name="Liu C."/>
            <person name="Wang S.Y."/>
            <person name="Jiang C.Y."/>
            <person name="Shah S.A."/>
            <person name="Prangishvili D."/>
            <person name="Liu S.J."/>
            <person name="Garrett R.A."/>
        </authorList>
    </citation>
    <scope>NUCLEOTIDE SEQUENCE</scope>
    <source>
        <strain>W1</strain>
    </source>
</reference>
<keyword evidence="6" id="KW-1185">Reference proteome</keyword>